<dbReference type="InterPro" id="IPR000182">
    <property type="entry name" value="GNAT_dom"/>
</dbReference>
<dbReference type="EMBL" id="CDHN01000005">
    <property type="protein sequence ID" value="CEJ93225.1"/>
    <property type="molecule type" value="Genomic_DNA"/>
</dbReference>
<sequence length="201" mass="23119">MDPLRSERLVYTAYDAALHEELQWTMHNDVVSWTNACAQIQRPMDRKLHNGILSWRSNQLLFAIINIAADDNTLTPIGQVVLDADDPKTMAQHRDCTLSIGIHKDFRRRGYGSEAISWALGWAFDYANMHRVGLEVYEWNEAAIGAYVKVGFQEEGRRRESIFLRGRYWDKILMGVLASEWPDQQQQKPIIADIAVRSVKS</sequence>
<evidence type="ECO:0000313" key="3">
    <source>
        <dbReference type="Proteomes" id="UP000039046"/>
    </source>
</evidence>
<protein>
    <recommendedName>
        <fullName evidence="1">N-acetyltransferase domain-containing protein</fullName>
    </recommendedName>
</protein>
<dbReference type="PROSITE" id="PS51186">
    <property type="entry name" value="GNAT"/>
    <property type="match status" value="1"/>
</dbReference>
<dbReference type="Pfam" id="PF00583">
    <property type="entry name" value="Acetyltransf_1"/>
    <property type="match status" value="1"/>
</dbReference>
<name>A0A0A1TNY8_9HYPO</name>
<keyword evidence="3" id="KW-1185">Reference proteome</keyword>
<reference evidence="2 3" key="1">
    <citation type="journal article" date="2015" name="Genome Announc.">
        <title>Draft Genome Sequence and Gene Annotation of the Entomopathogenic Fungus Verticillium hemipterigenum.</title>
        <authorList>
            <person name="Horn F."/>
            <person name="Habel A."/>
            <person name="Scharf D.H."/>
            <person name="Dworschak J."/>
            <person name="Brakhage A.A."/>
            <person name="Guthke R."/>
            <person name="Hertweck C."/>
            <person name="Linde J."/>
        </authorList>
    </citation>
    <scope>NUCLEOTIDE SEQUENCE [LARGE SCALE GENOMIC DNA]</scope>
</reference>
<dbReference type="AlphaFoldDB" id="A0A0A1TNY8"/>
<accession>A0A0A1TNY8</accession>
<organism evidence="2 3">
    <name type="scientific">[Torrubiella] hemipterigena</name>
    <dbReference type="NCBI Taxonomy" id="1531966"/>
    <lineage>
        <taxon>Eukaryota</taxon>
        <taxon>Fungi</taxon>
        <taxon>Dikarya</taxon>
        <taxon>Ascomycota</taxon>
        <taxon>Pezizomycotina</taxon>
        <taxon>Sordariomycetes</taxon>
        <taxon>Hypocreomycetidae</taxon>
        <taxon>Hypocreales</taxon>
        <taxon>Clavicipitaceae</taxon>
        <taxon>Clavicipitaceae incertae sedis</taxon>
        <taxon>'Torrubiella' clade</taxon>
    </lineage>
</organism>
<feature type="domain" description="N-acetyltransferase" evidence="1">
    <location>
        <begin position="17"/>
        <end position="179"/>
    </location>
</feature>
<gene>
    <name evidence="2" type="ORF">VHEMI08833</name>
</gene>
<dbReference type="HOGENOM" id="CLU_013985_3_2_1"/>
<dbReference type="Proteomes" id="UP000039046">
    <property type="component" value="Unassembled WGS sequence"/>
</dbReference>
<evidence type="ECO:0000259" key="1">
    <source>
        <dbReference type="PROSITE" id="PS51186"/>
    </source>
</evidence>
<dbReference type="PANTHER" id="PTHR43415:SF3">
    <property type="entry name" value="GNAT-FAMILY ACETYLTRANSFERASE"/>
    <property type="match status" value="1"/>
</dbReference>
<evidence type="ECO:0000313" key="2">
    <source>
        <dbReference type="EMBL" id="CEJ93225.1"/>
    </source>
</evidence>
<dbReference type="PANTHER" id="PTHR43415">
    <property type="entry name" value="SPERMIDINE N(1)-ACETYLTRANSFERASE"/>
    <property type="match status" value="1"/>
</dbReference>
<dbReference type="Gene3D" id="3.40.630.30">
    <property type="match status" value="1"/>
</dbReference>
<dbReference type="OrthoDB" id="64477at2759"/>
<dbReference type="SUPFAM" id="SSF55729">
    <property type="entry name" value="Acyl-CoA N-acyltransferases (Nat)"/>
    <property type="match status" value="1"/>
</dbReference>
<dbReference type="GO" id="GO:0016747">
    <property type="term" value="F:acyltransferase activity, transferring groups other than amino-acyl groups"/>
    <property type="evidence" value="ECO:0007669"/>
    <property type="project" value="InterPro"/>
</dbReference>
<dbReference type="CDD" id="cd04301">
    <property type="entry name" value="NAT_SF"/>
    <property type="match status" value="1"/>
</dbReference>
<proteinExistence type="predicted"/>
<dbReference type="InterPro" id="IPR016181">
    <property type="entry name" value="Acyl_CoA_acyltransferase"/>
</dbReference>